<dbReference type="InterPro" id="IPR000835">
    <property type="entry name" value="HTH_MarR-typ"/>
</dbReference>
<evidence type="ECO:0000256" key="2">
    <source>
        <dbReference type="ARBA" id="ARBA00023125"/>
    </source>
</evidence>
<dbReference type="InterPro" id="IPR011991">
    <property type="entry name" value="ArsR-like_HTH"/>
</dbReference>
<dbReference type="CDD" id="cd00090">
    <property type="entry name" value="HTH_ARSR"/>
    <property type="match status" value="1"/>
</dbReference>
<dbReference type="PANTHER" id="PTHR35790:SF4">
    <property type="entry name" value="HTH-TYPE TRANSCRIPTIONAL REGULATOR PCHR"/>
    <property type="match status" value="1"/>
</dbReference>
<evidence type="ECO:0000259" key="4">
    <source>
        <dbReference type="PROSITE" id="PS50995"/>
    </source>
</evidence>
<accession>A0A2S5KXK7</accession>
<dbReference type="SUPFAM" id="SSF46785">
    <property type="entry name" value="Winged helix' DNA-binding domain"/>
    <property type="match status" value="1"/>
</dbReference>
<name>A0A2S5KXK7_9PROT</name>
<dbReference type="SMART" id="SM00347">
    <property type="entry name" value="HTH_MARR"/>
    <property type="match status" value="1"/>
</dbReference>
<dbReference type="InterPro" id="IPR036390">
    <property type="entry name" value="WH_DNA-bd_sf"/>
</dbReference>
<dbReference type="InterPro" id="IPR052067">
    <property type="entry name" value="Metal_resp_HTH_trans_reg"/>
</dbReference>
<protein>
    <submittedName>
        <fullName evidence="5">MarR family transcriptional regulator</fullName>
    </submittedName>
</protein>
<dbReference type="PROSITE" id="PS50995">
    <property type="entry name" value="HTH_MARR_2"/>
    <property type="match status" value="1"/>
</dbReference>
<proteinExistence type="predicted"/>
<dbReference type="PRINTS" id="PR00598">
    <property type="entry name" value="HTHMARR"/>
</dbReference>
<dbReference type="OrthoDB" id="8906692at2"/>
<keyword evidence="1" id="KW-0805">Transcription regulation</keyword>
<keyword evidence="2" id="KW-0238">DNA-binding</keyword>
<gene>
    <name evidence="5" type="ORF">C4K68_01235</name>
</gene>
<evidence type="ECO:0000313" key="6">
    <source>
        <dbReference type="Proteomes" id="UP000238196"/>
    </source>
</evidence>
<dbReference type="AlphaFoldDB" id="A0A2S5KXK7"/>
<dbReference type="GO" id="GO:0003700">
    <property type="term" value="F:DNA-binding transcription factor activity"/>
    <property type="evidence" value="ECO:0007669"/>
    <property type="project" value="InterPro"/>
</dbReference>
<organism evidence="5 6">
    <name type="scientific">Proteobacteria bacterium 228</name>
    <dbReference type="NCBI Taxonomy" id="2083153"/>
    <lineage>
        <taxon>Bacteria</taxon>
        <taxon>Pseudomonadati</taxon>
        <taxon>Pseudomonadota</taxon>
    </lineage>
</organism>
<comment type="caution">
    <text evidence="5">The sequence shown here is derived from an EMBL/GenBank/DDBJ whole genome shotgun (WGS) entry which is preliminary data.</text>
</comment>
<dbReference type="GO" id="GO:0003677">
    <property type="term" value="F:DNA binding"/>
    <property type="evidence" value="ECO:0007669"/>
    <property type="project" value="UniProtKB-KW"/>
</dbReference>
<evidence type="ECO:0000256" key="3">
    <source>
        <dbReference type="ARBA" id="ARBA00023163"/>
    </source>
</evidence>
<dbReference type="Proteomes" id="UP000238196">
    <property type="component" value="Unassembled WGS sequence"/>
</dbReference>
<evidence type="ECO:0000313" key="5">
    <source>
        <dbReference type="EMBL" id="PPC79239.1"/>
    </source>
</evidence>
<dbReference type="Pfam" id="PF12802">
    <property type="entry name" value="MarR_2"/>
    <property type="match status" value="1"/>
</dbReference>
<dbReference type="EMBL" id="PRLP01000004">
    <property type="protein sequence ID" value="PPC79239.1"/>
    <property type="molecule type" value="Genomic_DNA"/>
</dbReference>
<dbReference type="PANTHER" id="PTHR35790">
    <property type="entry name" value="HTH-TYPE TRANSCRIPTIONAL REGULATOR PCHR"/>
    <property type="match status" value="1"/>
</dbReference>
<sequence length="155" mass="17168">MSQQKHLDLSRYVPALVNFLNNKLSAGASTCYRKHFGVGVVEWRILSMLAVESGITANRISQVIGLDKSAVSRAVQTLQNAGYVDGQTDDQDARKYTLSLTDSGQQIHDRVLQTALERERRLLGDFTPEEVDTLVSLLTRMHARVDDVNAVVPGE</sequence>
<dbReference type="InterPro" id="IPR036388">
    <property type="entry name" value="WH-like_DNA-bd_sf"/>
</dbReference>
<keyword evidence="3" id="KW-0804">Transcription</keyword>
<feature type="domain" description="HTH marR-type" evidence="4">
    <location>
        <begin position="6"/>
        <end position="143"/>
    </location>
</feature>
<dbReference type="Gene3D" id="1.10.10.10">
    <property type="entry name" value="Winged helix-like DNA-binding domain superfamily/Winged helix DNA-binding domain"/>
    <property type="match status" value="1"/>
</dbReference>
<evidence type="ECO:0000256" key="1">
    <source>
        <dbReference type="ARBA" id="ARBA00023015"/>
    </source>
</evidence>
<reference evidence="5 6" key="1">
    <citation type="submission" date="2018-02" db="EMBL/GenBank/DDBJ databases">
        <title>novel marine gammaproteobacteria from coastal saline agro ecosystem.</title>
        <authorList>
            <person name="Krishnan R."/>
            <person name="Ramesh Kumar N."/>
        </authorList>
    </citation>
    <scope>NUCLEOTIDE SEQUENCE [LARGE SCALE GENOMIC DNA]</scope>
    <source>
        <strain evidence="5 6">228</strain>
    </source>
</reference>